<dbReference type="PANTHER" id="PTHR31392">
    <property type="entry name" value="ALPHA-1,3-MANNOSYLTRANSFERASE MNN1-RELATED"/>
    <property type="match status" value="1"/>
</dbReference>
<evidence type="ECO:0000256" key="2">
    <source>
        <dbReference type="ARBA" id="ARBA00009105"/>
    </source>
</evidence>
<gene>
    <name evidence="11" type="ORF">DYB37_002127</name>
</gene>
<dbReference type="GO" id="GO:0006493">
    <property type="term" value="P:protein O-linked glycosylation"/>
    <property type="evidence" value="ECO:0007669"/>
    <property type="project" value="TreeGrafter"/>
</dbReference>
<evidence type="ECO:0000259" key="10">
    <source>
        <dbReference type="Pfam" id="PF00169"/>
    </source>
</evidence>
<dbReference type="InterPro" id="IPR029044">
    <property type="entry name" value="Nucleotide-diphossugar_trans"/>
</dbReference>
<comment type="caution">
    <text evidence="11">The sequence shown here is derived from an EMBL/GenBank/DDBJ whole genome shotgun (WGS) entry which is preliminary data.</text>
</comment>
<dbReference type="VEuPathDB" id="FungiDB:H257_18070"/>
<organism evidence="11 12">
    <name type="scientific">Aphanomyces astaci</name>
    <name type="common">Crayfish plague agent</name>
    <dbReference type="NCBI Taxonomy" id="112090"/>
    <lineage>
        <taxon>Eukaryota</taxon>
        <taxon>Sar</taxon>
        <taxon>Stramenopiles</taxon>
        <taxon>Oomycota</taxon>
        <taxon>Saprolegniomycetes</taxon>
        <taxon>Saprolegniales</taxon>
        <taxon>Verrucalvaceae</taxon>
        <taxon>Aphanomyces</taxon>
    </lineage>
</organism>
<proteinExistence type="inferred from homology"/>
<dbReference type="GO" id="GO:0016020">
    <property type="term" value="C:membrane"/>
    <property type="evidence" value="ECO:0007669"/>
    <property type="project" value="UniProtKB-SubCell"/>
</dbReference>
<evidence type="ECO:0000256" key="7">
    <source>
        <dbReference type="ARBA" id="ARBA00022989"/>
    </source>
</evidence>
<evidence type="ECO:0000256" key="4">
    <source>
        <dbReference type="ARBA" id="ARBA00022679"/>
    </source>
</evidence>
<protein>
    <recommendedName>
        <fullName evidence="10">PH domain-containing protein</fullName>
    </recommendedName>
</protein>
<evidence type="ECO:0000313" key="12">
    <source>
        <dbReference type="Proteomes" id="UP000285430"/>
    </source>
</evidence>
<keyword evidence="8" id="KW-0472">Membrane</keyword>
<dbReference type="Proteomes" id="UP000285430">
    <property type="component" value="Unassembled WGS sequence"/>
</dbReference>
<keyword evidence="9" id="KW-0325">Glycoprotein</keyword>
<keyword evidence="7" id="KW-1133">Transmembrane helix</keyword>
<dbReference type="Pfam" id="PF00169">
    <property type="entry name" value="PH"/>
    <property type="match status" value="1"/>
</dbReference>
<sequence>GSKSNQQLSILWQKIAMRLSIVTGVVVSQTSAKAKYHSLKQEYSRVAQATGNNSDEGVEYPAYWEHMVGYLSDNNGLGDNELGSSGDGMENAMVANDGDSWTEPVIVAADDRPSKRQKPDRPITPIGEAAQGSWPTIKRGFIVPMFDGMLPIGISLIQELRRLGNHDLVQVYHCLGELSALSLRLLHRADSYVEVVDVCADMVAQDKLTWHEAKRFRNFFIKPLALVHTRLDEVILLDADDILFVDPATLWDVDAYHATGAMFFYDREIVENTFLRLKYSYVDPLLGHVTEENTLQQLFRLFEFHRFGLAKPAAPSVRTQSSLAFTNQSAHEQDSSIVVVDKRRHDRAMDVLWFLITDWRFRFPMYSWGDKENFWLAYELSQSPYSFSPYAATAAGNVQPHDPTTVCGEIAHFFPSSSPNTTLLHINGNALINPYTKTNAFNGYDKSFRPSKLDMLLQMVPTHVAPPRDRSPTPIVQPNASCPQECLYQRGVQAMTSAQQRALVRRIHDTFAVAADVDAETPALSRYSVVGVKWELLGAMPSMDAATKYIDIVNDVLPGWDATPGPDKFFFVLLVRKGSVGIYTHEDDMAPVEVYKLAGYTIRVKSEKRRPHQFKVEHATLTPIRLCVSSLREMNEWITAFSQAIDACNASDTIRGDSNHVV</sequence>
<dbReference type="Pfam" id="PF11051">
    <property type="entry name" value="Mannosyl_trans3"/>
    <property type="match status" value="1"/>
</dbReference>
<dbReference type="SUPFAM" id="SSF50729">
    <property type="entry name" value="PH domain-like"/>
    <property type="match status" value="1"/>
</dbReference>
<feature type="domain" description="PH" evidence="10">
    <location>
        <begin position="567"/>
        <end position="645"/>
    </location>
</feature>
<evidence type="ECO:0000313" key="11">
    <source>
        <dbReference type="EMBL" id="RHZ23690.1"/>
    </source>
</evidence>
<dbReference type="EMBL" id="QUTH01002811">
    <property type="protein sequence ID" value="RHZ23690.1"/>
    <property type="molecule type" value="Genomic_DNA"/>
</dbReference>
<keyword evidence="6" id="KW-0735">Signal-anchor</keyword>
<comment type="subcellular location">
    <subcellularLocation>
        <location evidence="1">Membrane</location>
        <topology evidence="1">Single-pass type II membrane protein</topology>
    </subcellularLocation>
</comment>
<keyword evidence="3" id="KW-0328">Glycosyltransferase</keyword>
<feature type="non-terminal residue" evidence="11">
    <location>
        <position position="1"/>
    </location>
</feature>
<dbReference type="InterPro" id="IPR011993">
    <property type="entry name" value="PH-like_dom_sf"/>
</dbReference>
<dbReference type="InterPro" id="IPR001849">
    <property type="entry name" value="PH_domain"/>
</dbReference>
<reference evidence="11 12" key="1">
    <citation type="submission" date="2018-08" db="EMBL/GenBank/DDBJ databases">
        <title>Aphanomyces genome sequencing and annotation.</title>
        <authorList>
            <person name="Minardi D."/>
            <person name="Oidtmann B."/>
            <person name="Van Der Giezen M."/>
            <person name="Studholme D.J."/>
        </authorList>
    </citation>
    <scope>NUCLEOTIDE SEQUENCE [LARGE SCALE GENOMIC DNA]</scope>
    <source>
        <strain evidence="11 12">Da</strain>
    </source>
</reference>
<evidence type="ECO:0000256" key="6">
    <source>
        <dbReference type="ARBA" id="ARBA00022968"/>
    </source>
</evidence>
<keyword evidence="4" id="KW-0808">Transferase</keyword>
<dbReference type="InterPro" id="IPR022751">
    <property type="entry name" value="Alpha_mannosyltransferase"/>
</dbReference>
<dbReference type="AlphaFoldDB" id="A0A3R6YT63"/>
<evidence type="ECO:0000256" key="8">
    <source>
        <dbReference type="ARBA" id="ARBA00023136"/>
    </source>
</evidence>
<comment type="similarity">
    <text evidence="2">Belongs to the MNN1/MNT family.</text>
</comment>
<evidence type="ECO:0000256" key="5">
    <source>
        <dbReference type="ARBA" id="ARBA00022692"/>
    </source>
</evidence>
<dbReference type="SUPFAM" id="SSF53448">
    <property type="entry name" value="Nucleotide-diphospho-sugar transferases"/>
    <property type="match status" value="1"/>
</dbReference>
<name>A0A3R6YT63_APHAT</name>
<dbReference type="VEuPathDB" id="FungiDB:H257_18069"/>
<dbReference type="Gene3D" id="2.30.29.30">
    <property type="entry name" value="Pleckstrin-homology domain (PH domain)/Phosphotyrosine-binding domain (PTB)"/>
    <property type="match status" value="1"/>
</dbReference>
<dbReference type="GO" id="GO:0005794">
    <property type="term" value="C:Golgi apparatus"/>
    <property type="evidence" value="ECO:0007669"/>
    <property type="project" value="TreeGrafter"/>
</dbReference>
<accession>A0A3R6YT63</accession>
<evidence type="ECO:0000256" key="1">
    <source>
        <dbReference type="ARBA" id="ARBA00004606"/>
    </source>
</evidence>
<dbReference type="PANTHER" id="PTHR31392:SF1">
    <property type="entry name" value="ALPHA-1,3-MANNOSYLTRANSFERASE MNN1-RELATED"/>
    <property type="match status" value="1"/>
</dbReference>
<evidence type="ECO:0000256" key="3">
    <source>
        <dbReference type="ARBA" id="ARBA00022676"/>
    </source>
</evidence>
<dbReference type="GO" id="GO:0000033">
    <property type="term" value="F:alpha-1,3-mannosyltransferase activity"/>
    <property type="evidence" value="ECO:0007669"/>
    <property type="project" value="TreeGrafter"/>
</dbReference>
<keyword evidence="5" id="KW-0812">Transmembrane</keyword>
<evidence type="ECO:0000256" key="9">
    <source>
        <dbReference type="ARBA" id="ARBA00023180"/>
    </source>
</evidence>